<dbReference type="InterPro" id="IPR029058">
    <property type="entry name" value="AB_hydrolase_fold"/>
</dbReference>
<dbReference type="Gene3D" id="3.40.50.1820">
    <property type="entry name" value="alpha/beta hydrolase"/>
    <property type="match status" value="1"/>
</dbReference>
<dbReference type="Pfam" id="PF12740">
    <property type="entry name" value="PETase"/>
    <property type="match status" value="1"/>
</dbReference>
<accession>A0ABW5U866</accession>
<dbReference type="SUPFAM" id="SSF53474">
    <property type="entry name" value="alpha/beta-Hydrolases"/>
    <property type="match status" value="1"/>
</dbReference>
<evidence type="ECO:0000313" key="3">
    <source>
        <dbReference type="EMBL" id="MFD2742045.1"/>
    </source>
</evidence>
<feature type="chain" id="PRO_5045615999" evidence="1">
    <location>
        <begin position="21"/>
        <end position="349"/>
    </location>
</feature>
<keyword evidence="1" id="KW-0732">Signal</keyword>
<name>A0ABW5U866_9SPHI</name>
<gene>
    <name evidence="3" type="ORF">ACFSQ6_01405</name>
</gene>
<dbReference type="GO" id="GO:0016787">
    <property type="term" value="F:hydrolase activity"/>
    <property type="evidence" value="ECO:0007669"/>
    <property type="project" value="UniProtKB-KW"/>
</dbReference>
<feature type="domain" description="PET hydrolase/cutinase-like" evidence="2">
    <location>
        <begin position="102"/>
        <end position="299"/>
    </location>
</feature>
<dbReference type="PANTHER" id="PTHR33428:SF14">
    <property type="entry name" value="CARBOXYLESTERASE TYPE B DOMAIN-CONTAINING PROTEIN"/>
    <property type="match status" value="1"/>
</dbReference>
<organism evidence="3 4">
    <name type="scientific">Sphingobacterium populi</name>
    <dbReference type="NCBI Taxonomy" id="1812824"/>
    <lineage>
        <taxon>Bacteria</taxon>
        <taxon>Pseudomonadati</taxon>
        <taxon>Bacteroidota</taxon>
        <taxon>Sphingobacteriia</taxon>
        <taxon>Sphingobacteriales</taxon>
        <taxon>Sphingobacteriaceae</taxon>
        <taxon>Sphingobacterium</taxon>
    </lineage>
</organism>
<dbReference type="PROSITE" id="PS51257">
    <property type="entry name" value="PROKAR_LIPOPROTEIN"/>
    <property type="match status" value="1"/>
</dbReference>
<evidence type="ECO:0000256" key="1">
    <source>
        <dbReference type="SAM" id="SignalP"/>
    </source>
</evidence>
<protein>
    <submittedName>
        <fullName evidence="3">Alpha/beta hydrolase</fullName>
    </submittedName>
</protein>
<dbReference type="EMBL" id="JBHUMB010000005">
    <property type="protein sequence ID" value="MFD2742045.1"/>
    <property type="molecule type" value="Genomic_DNA"/>
</dbReference>
<keyword evidence="4" id="KW-1185">Reference proteome</keyword>
<dbReference type="RefSeq" id="WP_066753358.1">
    <property type="nucleotide sequence ID" value="NZ_JBHUMB010000005.1"/>
</dbReference>
<reference evidence="4" key="1">
    <citation type="journal article" date="2019" name="Int. J. Syst. Evol. Microbiol.">
        <title>The Global Catalogue of Microorganisms (GCM) 10K type strain sequencing project: providing services to taxonomists for standard genome sequencing and annotation.</title>
        <authorList>
            <consortium name="The Broad Institute Genomics Platform"/>
            <consortium name="The Broad Institute Genome Sequencing Center for Infectious Disease"/>
            <person name="Wu L."/>
            <person name="Ma J."/>
        </authorList>
    </citation>
    <scope>NUCLEOTIDE SEQUENCE [LARGE SCALE GENOMIC DNA]</scope>
    <source>
        <strain evidence="4">KCTC 42247</strain>
    </source>
</reference>
<evidence type="ECO:0000259" key="2">
    <source>
        <dbReference type="Pfam" id="PF12740"/>
    </source>
</evidence>
<dbReference type="InterPro" id="IPR041127">
    <property type="entry name" value="PET_hydrolase/cutinase-like"/>
</dbReference>
<dbReference type="PANTHER" id="PTHR33428">
    <property type="entry name" value="CHLOROPHYLLASE-2, CHLOROPLASTIC"/>
    <property type="match status" value="1"/>
</dbReference>
<evidence type="ECO:0000313" key="4">
    <source>
        <dbReference type="Proteomes" id="UP001597418"/>
    </source>
</evidence>
<feature type="signal peptide" evidence="1">
    <location>
        <begin position="1"/>
        <end position="20"/>
    </location>
</feature>
<keyword evidence="3" id="KW-0378">Hydrolase</keyword>
<proteinExistence type="predicted"/>
<sequence length="349" mass="37486">MRILSILLMTLILFSCSKKGDLPPVQITEDDANASLLFNATGDANNEYGKMGPYTVSTNAVRGDCLQLVGVATKVLGTIRILDPGIRCSSSFPYGFDSQFSTEVFYPANIKSLDKLPVINFVGGILSDQGHYTTLASLWASYGFIVVNSGNFINTVPTMHIFGAKEVSNLNNDPSSDLYNKVDLSKMIIAGHSAGGGATLLTSSLSQTALNLIDPHIRIIASLPIQPGPLALGSTAKAPTFLLTGLLDLVVPAWGWPQLQGNFIRSVPAWTATATTATHLSPTEPLGKNEYAGISVAWMLYNGKNDKDAANYFIGKDFRLSSDEQFVQGGSTPRLVPLRVQRNSLAERL</sequence>
<dbReference type="Proteomes" id="UP001597418">
    <property type="component" value="Unassembled WGS sequence"/>
</dbReference>
<comment type="caution">
    <text evidence="3">The sequence shown here is derived from an EMBL/GenBank/DDBJ whole genome shotgun (WGS) entry which is preliminary data.</text>
</comment>